<dbReference type="AlphaFoldDB" id="T1KGX5"/>
<reference evidence="1" key="2">
    <citation type="submission" date="2015-06" db="UniProtKB">
        <authorList>
            <consortium name="EnsemblMetazoa"/>
        </authorList>
    </citation>
    <scope>IDENTIFICATION</scope>
</reference>
<evidence type="ECO:0000313" key="2">
    <source>
        <dbReference type="Proteomes" id="UP000015104"/>
    </source>
</evidence>
<sequence length="132" mass="14976">MSDASSCASRAVCCSKDKDMYAGPQEAIYLHKNWILNENFSRCDMSMQRFHTGTYSRHATRTGNGIGIIYCHRVTQEIPLFWFILRPILVRMIQGGLDCENNQRDTCHAVVIVGDFNADTTRIGAVRETQDI</sequence>
<reference evidence="2" key="1">
    <citation type="submission" date="2011-08" db="EMBL/GenBank/DDBJ databases">
        <authorList>
            <person name="Rombauts S."/>
        </authorList>
    </citation>
    <scope>NUCLEOTIDE SEQUENCE</scope>
    <source>
        <strain evidence="2">London</strain>
    </source>
</reference>
<dbReference type="Proteomes" id="UP000015104">
    <property type="component" value="Unassembled WGS sequence"/>
</dbReference>
<dbReference type="EMBL" id="CAEY01000072">
    <property type="status" value="NOT_ANNOTATED_CDS"/>
    <property type="molecule type" value="Genomic_DNA"/>
</dbReference>
<dbReference type="HOGENOM" id="CLU_1919726_0_0_1"/>
<name>T1KGX5_TETUR</name>
<protein>
    <recommendedName>
        <fullName evidence="3">Endonuclease/exonuclease/phosphatase domain-containing protein</fullName>
    </recommendedName>
</protein>
<evidence type="ECO:0008006" key="3">
    <source>
        <dbReference type="Google" id="ProtNLM"/>
    </source>
</evidence>
<dbReference type="EnsemblMetazoa" id="tetur11g02360.1">
    <property type="protein sequence ID" value="tetur11g02360.1"/>
    <property type="gene ID" value="tetur11g02360"/>
</dbReference>
<accession>T1KGX5</accession>
<evidence type="ECO:0000313" key="1">
    <source>
        <dbReference type="EnsemblMetazoa" id="tetur11g02360.1"/>
    </source>
</evidence>
<proteinExistence type="predicted"/>
<organism evidence="1 2">
    <name type="scientific">Tetranychus urticae</name>
    <name type="common">Two-spotted spider mite</name>
    <dbReference type="NCBI Taxonomy" id="32264"/>
    <lineage>
        <taxon>Eukaryota</taxon>
        <taxon>Metazoa</taxon>
        <taxon>Ecdysozoa</taxon>
        <taxon>Arthropoda</taxon>
        <taxon>Chelicerata</taxon>
        <taxon>Arachnida</taxon>
        <taxon>Acari</taxon>
        <taxon>Acariformes</taxon>
        <taxon>Trombidiformes</taxon>
        <taxon>Prostigmata</taxon>
        <taxon>Eleutherengona</taxon>
        <taxon>Raphignathae</taxon>
        <taxon>Tetranychoidea</taxon>
        <taxon>Tetranychidae</taxon>
        <taxon>Tetranychus</taxon>
    </lineage>
</organism>
<keyword evidence="2" id="KW-1185">Reference proteome</keyword>